<dbReference type="PANTHER" id="PTHR28069">
    <property type="entry name" value="GH20023P"/>
    <property type="match status" value="1"/>
</dbReference>
<dbReference type="VEuPathDB" id="FungiDB:H257_00195"/>
<evidence type="ECO:0000259" key="1">
    <source>
        <dbReference type="Pfam" id="PF20179"/>
    </source>
</evidence>
<protein>
    <recommendedName>
        <fullName evidence="1">Mitochondrial splicing suppressor 51-like C-terminal domain-containing protein</fullName>
    </recommendedName>
</protein>
<sequence length="254" mass="28939">MTTASTWTTPPKDWTETPLTQTTLSDDLTNIHSRSFTVLKALERLHLLHPTPPQHKHKHKLPGHVDPHVQLVLHIVGADFREGNEVSETLRIFDQLVAAFQSQGQTNTWDELVLVFIGPNVARKLHGKNEQVSLLNGKSVRVQYVAELWDEYLRSRAYISPAVLFCFNAGVWGYDEWLPTFQRMVQEAPHAPIVVTSYNECEAIDDSDAIADVEVPITWHWTMEANPFASRSARASHHDRVLHENAYWQCFGAK</sequence>
<feature type="domain" description="Mitochondrial splicing suppressor 51-like C-terminal" evidence="1">
    <location>
        <begin position="37"/>
        <end position="235"/>
    </location>
</feature>
<dbReference type="Proteomes" id="UP000265427">
    <property type="component" value="Unassembled WGS sequence"/>
</dbReference>
<name>A0A397A5L1_APHAT</name>
<proteinExistence type="predicted"/>
<evidence type="ECO:0000313" key="2">
    <source>
        <dbReference type="EMBL" id="RHY01625.1"/>
    </source>
</evidence>
<dbReference type="EMBL" id="QUSZ01007767">
    <property type="protein sequence ID" value="RHY01625.1"/>
    <property type="molecule type" value="Genomic_DNA"/>
</dbReference>
<evidence type="ECO:0000313" key="3">
    <source>
        <dbReference type="Proteomes" id="UP000265427"/>
    </source>
</evidence>
<accession>A0A397A5L1</accession>
<reference evidence="2 3" key="1">
    <citation type="submission" date="2018-08" db="EMBL/GenBank/DDBJ databases">
        <title>Aphanomyces genome sequencing and annotation.</title>
        <authorList>
            <person name="Minardi D."/>
            <person name="Oidtmann B."/>
            <person name="Van Der Giezen M."/>
            <person name="Studholme D.J."/>
        </authorList>
    </citation>
    <scope>NUCLEOTIDE SEQUENCE [LARGE SCALE GENOMIC DNA]</scope>
    <source>
        <strain evidence="2 3">Kv</strain>
    </source>
</reference>
<gene>
    <name evidence="2" type="ORF">DYB36_006718</name>
</gene>
<dbReference type="InterPro" id="IPR046824">
    <property type="entry name" value="Mss51-like_C"/>
</dbReference>
<dbReference type="Pfam" id="PF20179">
    <property type="entry name" value="MSS51_C"/>
    <property type="match status" value="1"/>
</dbReference>
<comment type="caution">
    <text evidence="2">The sequence shown here is derived from an EMBL/GenBank/DDBJ whole genome shotgun (WGS) entry which is preliminary data.</text>
</comment>
<dbReference type="AlphaFoldDB" id="A0A397A5L1"/>
<organism evidence="2 3">
    <name type="scientific">Aphanomyces astaci</name>
    <name type="common">Crayfish plague agent</name>
    <dbReference type="NCBI Taxonomy" id="112090"/>
    <lineage>
        <taxon>Eukaryota</taxon>
        <taxon>Sar</taxon>
        <taxon>Stramenopiles</taxon>
        <taxon>Oomycota</taxon>
        <taxon>Saprolegniomycetes</taxon>
        <taxon>Saprolegniales</taxon>
        <taxon>Verrucalvaceae</taxon>
        <taxon>Aphanomyces</taxon>
    </lineage>
</organism>